<keyword evidence="6" id="KW-0966">Cell projection</keyword>
<dbReference type="PANTHER" id="PTHR34653:SF1">
    <property type="entry name" value="FLAGELLAR HOOK-BASAL BODY COMPLEX PROTEIN FLIE"/>
    <property type="match status" value="1"/>
</dbReference>
<evidence type="ECO:0000256" key="2">
    <source>
        <dbReference type="ARBA" id="ARBA00009272"/>
    </source>
</evidence>
<dbReference type="Proteomes" id="UP000439752">
    <property type="component" value="Unassembled WGS sequence"/>
</dbReference>
<dbReference type="AlphaFoldDB" id="A0A653IDA8"/>
<keyword evidence="6" id="KW-0282">Flagellum</keyword>
<protein>
    <recommendedName>
        <fullName evidence="4 5">Flagellar hook-basal body complex protein FliE</fullName>
    </recommendedName>
</protein>
<dbReference type="GO" id="GO:0005198">
    <property type="term" value="F:structural molecule activity"/>
    <property type="evidence" value="ECO:0007669"/>
    <property type="project" value="UniProtKB-UniRule"/>
</dbReference>
<evidence type="ECO:0000256" key="5">
    <source>
        <dbReference type="NCBIfam" id="TIGR00205"/>
    </source>
</evidence>
<dbReference type="NCBIfam" id="TIGR00205">
    <property type="entry name" value="fliE"/>
    <property type="match status" value="1"/>
</dbReference>
<evidence type="ECO:0000313" key="6">
    <source>
        <dbReference type="EMBL" id="VWX36868.1"/>
    </source>
</evidence>
<dbReference type="GO" id="GO:0009425">
    <property type="term" value="C:bacterial-type flagellum basal body"/>
    <property type="evidence" value="ECO:0007669"/>
    <property type="project" value="UniProtKB-SubCell"/>
</dbReference>
<keyword evidence="7" id="KW-1185">Reference proteome</keyword>
<dbReference type="RefSeq" id="WP_159172407.1">
    <property type="nucleotide sequence ID" value="NZ_LR732308.1"/>
</dbReference>
<gene>
    <name evidence="4 6" type="primary">fliE</name>
    <name evidence="6" type="ORF">EXIGUO9Y_30101</name>
</gene>
<keyword evidence="6" id="KW-0969">Cilium</keyword>
<evidence type="ECO:0000256" key="3">
    <source>
        <dbReference type="ARBA" id="ARBA00023143"/>
    </source>
</evidence>
<dbReference type="GO" id="GO:0003774">
    <property type="term" value="F:cytoskeletal motor activity"/>
    <property type="evidence" value="ECO:0007669"/>
    <property type="project" value="InterPro"/>
</dbReference>
<comment type="subcellular location">
    <subcellularLocation>
        <location evidence="1 4">Bacterial flagellum basal body</location>
    </subcellularLocation>
</comment>
<dbReference type="PANTHER" id="PTHR34653">
    <property type="match status" value="1"/>
</dbReference>
<dbReference type="GO" id="GO:0071973">
    <property type="term" value="P:bacterial-type flagellum-dependent cell motility"/>
    <property type="evidence" value="ECO:0007669"/>
    <property type="project" value="InterPro"/>
</dbReference>
<reference evidence="6 7" key="1">
    <citation type="submission" date="2019-10" db="EMBL/GenBank/DDBJ databases">
        <authorList>
            <person name="Karimi E."/>
        </authorList>
    </citation>
    <scope>NUCLEOTIDE SEQUENCE [LARGE SCALE GENOMIC DNA]</scope>
    <source>
        <strain evidence="6">Exiguobacterium sp. 9Y</strain>
    </source>
</reference>
<dbReference type="PRINTS" id="PR01006">
    <property type="entry name" value="FLGHOOKFLIE"/>
</dbReference>
<name>A0A653IDA8_9BACL</name>
<keyword evidence="3 4" id="KW-0975">Bacterial flagellum</keyword>
<comment type="similarity">
    <text evidence="2 4">Belongs to the FliE family.</text>
</comment>
<proteinExistence type="inferred from homology"/>
<dbReference type="HAMAP" id="MF_00724">
    <property type="entry name" value="FliE"/>
    <property type="match status" value="1"/>
</dbReference>
<evidence type="ECO:0000256" key="4">
    <source>
        <dbReference type="HAMAP-Rule" id="MF_00724"/>
    </source>
</evidence>
<evidence type="ECO:0000256" key="1">
    <source>
        <dbReference type="ARBA" id="ARBA00004117"/>
    </source>
</evidence>
<dbReference type="Pfam" id="PF02049">
    <property type="entry name" value="FliE"/>
    <property type="match status" value="1"/>
</dbReference>
<dbReference type="EMBL" id="CABWKQ010000023">
    <property type="protein sequence ID" value="VWX36868.1"/>
    <property type="molecule type" value="Genomic_DNA"/>
</dbReference>
<evidence type="ECO:0000313" key="7">
    <source>
        <dbReference type="Proteomes" id="UP000439752"/>
    </source>
</evidence>
<dbReference type="InterPro" id="IPR001624">
    <property type="entry name" value="FliE"/>
</dbReference>
<organism evidence="6 7">
    <name type="scientific">Exiguobacterium oxidotolerans</name>
    <dbReference type="NCBI Taxonomy" id="223958"/>
    <lineage>
        <taxon>Bacteria</taxon>
        <taxon>Bacillati</taxon>
        <taxon>Bacillota</taxon>
        <taxon>Bacilli</taxon>
        <taxon>Bacillales</taxon>
        <taxon>Bacillales Family XII. Incertae Sedis</taxon>
        <taxon>Exiguobacterium</taxon>
    </lineage>
</organism>
<sequence length="96" mass="10441">MAIQSIQGMQQMVLPSQSVAKASPGDFSDVLSQAINGLNDAQQASSQARVDLATGKTTDLHNIMIKTEEASLSMQLAIEVRNKGIEAYQEMMRMQL</sequence>
<accession>A0A653IDA8</accession>